<comment type="cofactor">
    <cofactor evidence="1">
        <name>pyridoxal 5'-phosphate</name>
        <dbReference type="ChEBI" id="CHEBI:597326"/>
    </cofactor>
</comment>
<evidence type="ECO:0000313" key="6">
    <source>
        <dbReference type="EMBL" id="SVD14503.1"/>
    </source>
</evidence>
<dbReference type="GO" id="GO:0030170">
    <property type="term" value="F:pyridoxal phosphate binding"/>
    <property type="evidence" value="ECO:0007669"/>
    <property type="project" value="InterPro"/>
</dbReference>
<evidence type="ECO:0000256" key="3">
    <source>
        <dbReference type="ARBA" id="ARBA00022679"/>
    </source>
</evidence>
<dbReference type="GO" id="GO:1901605">
    <property type="term" value="P:alpha-amino acid metabolic process"/>
    <property type="evidence" value="ECO:0007669"/>
    <property type="project" value="TreeGrafter"/>
</dbReference>
<sequence length="197" mass="21845">MDWKALYADRMRLISDTSIIGLLKLAERPDVISFAGGLPDSQSFLISQIKEATDWVMDHESPACLQYGPTAGYTRLRQWIADRMDQVDQAPMAVDNILVTAGGLEAIDLIAKAFIDSGDTVVVEAPSYLAALHTFRSYEAQLVDVPADRNGMDIDALEARLEDLARDGIRPKFIYTIATFQNPSGVSLSMDRRRHLV</sequence>
<dbReference type="InterPro" id="IPR015421">
    <property type="entry name" value="PyrdxlP-dep_Trfase_major"/>
</dbReference>
<name>A0A382SXN7_9ZZZZ</name>
<accession>A0A382SXN7</accession>
<gene>
    <name evidence="6" type="ORF">METZ01_LOCUS367357</name>
</gene>
<protein>
    <recommendedName>
        <fullName evidence="5">Aminotransferase class I/classII large domain-containing protein</fullName>
    </recommendedName>
</protein>
<dbReference type="InterPro" id="IPR015422">
    <property type="entry name" value="PyrdxlP-dep_Trfase_small"/>
</dbReference>
<proteinExistence type="predicted"/>
<dbReference type="SUPFAM" id="SSF53383">
    <property type="entry name" value="PLP-dependent transferases"/>
    <property type="match status" value="1"/>
</dbReference>
<keyword evidence="4" id="KW-0663">Pyridoxal phosphate</keyword>
<dbReference type="PANTHER" id="PTHR42790">
    <property type="entry name" value="AMINOTRANSFERASE"/>
    <property type="match status" value="1"/>
</dbReference>
<evidence type="ECO:0000256" key="2">
    <source>
        <dbReference type="ARBA" id="ARBA00022576"/>
    </source>
</evidence>
<feature type="domain" description="Aminotransferase class I/classII large" evidence="5">
    <location>
        <begin position="34"/>
        <end position="191"/>
    </location>
</feature>
<evidence type="ECO:0000259" key="5">
    <source>
        <dbReference type="Pfam" id="PF00155"/>
    </source>
</evidence>
<keyword evidence="2" id="KW-0032">Aminotransferase</keyword>
<reference evidence="6" key="1">
    <citation type="submission" date="2018-05" db="EMBL/GenBank/DDBJ databases">
        <authorList>
            <person name="Lanie J.A."/>
            <person name="Ng W.-L."/>
            <person name="Kazmierczak K.M."/>
            <person name="Andrzejewski T.M."/>
            <person name="Davidsen T.M."/>
            <person name="Wayne K.J."/>
            <person name="Tettelin H."/>
            <person name="Glass J.I."/>
            <person name="Rusch D."/>
            <person name="Podicherti R."/>
            <person name="Tsui H.-C.T."/>
            <person name="Winkler M.E."/>
        </authorList>
    </citation>
    <scope>NUCLEOTIDE SEQUENCE</scope>
</reference>
<dbReference type="AlphaFoldDB" id="A0A382SXN7"/>
<dbReference type="Gene3D" id="3.90.1150.10">
    <property type="entry name" value="Aspartate Aminotransferase, domain 1"/>
    <property type="match status" value="1"/>
</dbReference>
<dbReference type="PANTHER" id="PTHR42790:SF19">
    <property type="entry name" value="KYNURENINE_ALPHA-AMINOADIPATE AMINOTRANSFERASE, MITOCHONDRIAL"/>
    <property type="match status" value="1"/>
</dbReference>
<dbReference type="InterPro" id="IPR004839">
    <property type="entry name" value="Aminotransferase_I/II_large"/>
</dbReference>
<organism evidence="6">
    <name type="scientific">marine metagenome</name>
    <dbReference type="NCBI Taxonomy" id="408172"/>
    <lineage>
        <taxon>unclassified sequences</taxon>
        <taxon>metagenomes</taxon>
        <taxon>ecological metagenomes</taxon>
    </lineage>
</organism>
<dbReference type="Gene3D" id="3.40.640.10">
    <property type="entry name" value="Type I PLP-dependent aspartate aminotransferase-like (Major domain)"/>
    <property type="match status" value="1"/>
</dbReference>
<dbReference type="Pfam" id="PF00155">
    <property type="entry name" value="Aminotran_1_2"/>
    <property type="match status" value="1"/>
</dbReference>
<dbReference type="GO" id="GO:0008483">
    <property type="term" value="F:transaminase activity"/>
    <property type="evidence" value="ECO:0007669"/>
    <property type="project" value="UniProtKB-KW"/>
</dbReference>
<dbReference type="InterPro" id="IPR050859">
    <property type="entry name" value="Class-I_PLP-dep_aminotransf"/>
</dbReference>
<dbReference type="InterPro" id="IPR015424">
    <property type="entry name" value="PyrdxlP-dep_Trfase"/>
</dbReference>
<evidence type="ECO:0000256" key="1">
    <source>
        <dbReference type="ARBA" id="ARBA00001933"/>
    </source>
</evidence>
<dbReference type="EMBL" id="UINC01132286">
    <property type="protein sequence ID" value="SVD14503.1"/>
    <property type="molecule type" value="Genomic_DNA"/>
</dbReference>
<keyword evidence="3" id="KW-0808">Transferase</keyword>
<dbReference type="CDD" id="cd00609">
    <property type="entry name" value="AAT_like"/>
    <property type="match status" value="1"/>
</dbReference>
<feature type="non-terminal residue" evidence="6">
    <location>
        <position position="197"/>
    </location>
</feature>
<evidence type="ECO:0000256" key="4">
    <source>
        <dbReference type="ARBA" id="ARBA00022898"/>
    </source>
</evidence>